<evidence type="ECO:0000259" key="2">
    <source>
        <dbReference type="Pfam" id="PF12898"/>
    </source>
</evidence>
<dbReference type="Proteomes" id="UP000034291">
    <property type="component" value="Unassembled WGS sequence"/>
</dbReference>
<evidence type="ECO:0000313" key="3">
    <source>
        <dbReference type="EMBL" id="KKK16181.1"/>
    </source>
</evidence>
<organism evidence="3 4">
    <name type="scientific">Aspergillus rambellii</name>
    <dbReference type="NCBI Taxonomy" id="308745"/>
    <lineage>
        <taxon>Eukaryota</taxon>
        <taxon>Fungi</taxon>
        <taxon>Dikarya</taxon>
        <taxon>Ascomycota</taxon>
        <taxon>Pezizomycotina</taxon>
        <taxon>Eurotiomycetes</taxon>
        <taxon>Eurotiomycetidae</taxon>
        <taxon>Eurotiales</taxon>
        <taxon>Aspergillaceae</taxon>
        <taxon>Aspergillus</taxon>
        <taxon>Aspergillus subgen. Nidulantes</taxon>
    </lineage>
</organism>
<evidence type="ECO:0000313" key="4">
    <source>
        <dbReference type="Proteomes" id="UP000034291"/>
    </source>
</evidence>
<name>A0A0F8UZI7_9EURO</name>
<protein>
    <recommendedName>
        <fullName evidence="2">Stc1 domain-containing protein</fullName>
    </recommendedName>
</protein>
<dbReference type="OrthoDB" id="3514033at2759"/>
<sequence>MNHRSSGKARIPSAYAGGYQEHIKNRLESVDLPEKKIRMQSAYSKRQLDIIRSVIVYQGVQALGAGHAKCRACVGGQTVELRCSICEQVKSLDEFAKSQRQEHEFARCFQCVQQYVETEPVIDEQKLLIENDFSTVQDTMVSAIQVDDASLGGPSRQIPTSSGYGEAENGDDDEDVSVAGGVWIEPERLSHSSDKGNGADLFGYDFRRGTNENLSVHSGWSSWAIKEASAVTPATLSKKKDSAFAKVPGYREERVGGVPRHLQLEAAGRAPPVDDEEEEEAGVEDFL</sequence>
<keyword evidence="4" id="KW-1185">Reference proteome</keyword>
<reference evidence="3 4" key="1">
    <citation type="submission" date="2015-02" db="EMBL/GenBank/DDBJ databases">
        <title>Draft Genome Sequences of Two Closely-Related Aflatoxigenic Aspergillus Species Obtained from the Cote d'Ivoire.</title>
        <authorList>
            <person name="Moore G.G."/>
            <person name="Beltz S.B."/>
            <person name="Mack B.M."/>
        </authorList>
    </citation>
    <scope>NUCLEOTIDE SEQUENCE [LARGE SCALE GENOMIC DNA]</scope>
    <source>
        <strain evidence="3 4">SRRC1468</strain>
    </source>
</reference>
<dbReference type="EMBL" id="JZBS01003076">
    <property type="protein sequence ID" value="KKK16181.1"/>
    <property type="molecule type" value="Genomic_DNA"/>
</dbReference>
<evidence type="ECO:0000256" key="1">
    <source>
        <dbReference type="SAM" id="MobiDB-lite"/>
    </source>
</evidence>
<dbReference type="Pfam" id="PF12898">
    <property type="entry name" value="Stc1"/>
    <property type="match status" value="1"/>
</dbReference>
<dbReference type="STRING" id="308745.A0A0F8UZI7"/>
<comment type="caution">
    <text evidence="3">The sequence shown here is derived from an EMBL/GenBank/DDBJ whole genome shotgun (WGS) entry which is preliminary data.</text>
</comment>
<feature type="domain" description="Stc1" evidence="2">
    <location>
        <begin position="36"/>
        <end position="113"/>
    </location>
</feature>
<accession>A0A0F8UZI7</accession>
<feature type="compositionally biased region" description="Acidic residues" evidence="1">
    <location>
        <begin position="273"/>
        <end position="287"/>
    </location>
</feature>
<dbReference type="InterPro" id="IPR024630">
    <property type="entry name" value="Stc1"/>
</dbReference>
<feature type="region of interest" description="Disordered" evidence="1">
    <location>
        <begin position="148"/>
        <end position="176"/>
    </location>
</feature>
<feature type="region of interest" description="Disordered" evidence="1">
    <location>
        <begin position="256"/>
        <end position="287"/>
    </location>
</feature>
<proteinExistence type="predicted"/>
<dbReference type="AlphaFoldDB" id="A0A0F8UZI7"/>
<gene>
    <name evidence="3" type="ORF">ARAM_006115</name>
</gene>